<protein>
    <submittedName>
        <fullName evidence="7">ABC transporter substrate-binding protein</fullName>
    </submittedName>
</protein>
<keyword evidence="8" id="KW-1185">Reference proteome</keyword>
<dbReference type="EMBL" id="BSTX01000004">
    <property type="protein sequence ID" value="GLZ80289.1"/>
    <property type="molecule type" value="Genomic_DNA"/>
</dbReference>
<reference evidence="7" key="1">
    <citation type="submission" date="2023-03" db="EMBL/GenBank/DDBJ databases">
        <title>Actinorhabdospora filicis NBRC 111898.</title>
        <authorList>
            <person name="Ichikawa N."/>
            <person name="Sato H."/>
            <person name="Tonouchi N."/>
        </authorList>
    </citation>
    <scope>NUCLEOTIDE SEQUENCE</scope>
    <source>
        <strain evidence="7">NBRC 111898</strain>
    </source>
</reference>
<evidence type="ECO:0000256" key="5">
    <source>
        <dbReference type="SAM" id="SignalP"/>
    </source>
</evidence>
<dbReference type="Gene3D" id="3.90.76.10">
    <property type="entry name" value="Dipeptide-binding Protein, Domain 1"/>
    <property type="match status" value="1"/>
</dbReference>
<keyword evidence="2" id="KW-0813">Transport</keyword>
<dbReference type="PANTHER" id="PTHR30290">
    <property type="entry name" value="PERIPLASMIC BINDING COMPONENT OF ABC TRANSPORTER"/>
    <property type="match status" value="1"/>
</dbReference>
<evidence type="ECO:0000259" key="6">
    <source>
        <dbReference type="Pfam" id="PF00496"/>
    </source>
</evidence>
<dbReference type="GO" id="GO:1904680">
    <property type="term" value="F:peptide transmembrane transporter activity"/>
    <property type="evidence" value="ECO:0007669"/>
    <property type="project" value="TreeGrafter"/>
</dbReference>
<dbReference type="InterPro" id="IPR039424">
    <property type="entry name" value="SBP_5"/>
</dbReference>
<comment type="caution">
    <text evidence="7">The sequence shown here is derived from an EMBL/GenBank/DDBJ whole genome shotgun (WGS) entry which is preliminary data.</text>
</comment>
<feature type="domain" description="Solute-binding protein family 5" evidence="6">
    <location>
        <begin position="82"/>
        <end position="478"/>
    </location>
</feature>
<feature type="chain" id="PRO_5040766576" evidence="5">
    <location>
        <begin position="27"/>
        <end position="557"/>
    </location>
</feature>
<dbReference type="GO" id="GO:0043190">
    <property type="term" value="C:ATP-binding cassette (ABC) transporter complex"/>
    <property type="evidence" value="ECO:0007669"/>
    <property type="project" value="InterPro"/>
</dbReference>
<accession>A0A9W6SQS6</accession>
<feature type="signal peptide" evidence="5">
    <location>
        <begin position="1"/>
        <end position="26"/>
    </location>
</feature>
<evidence type="ECO:0000256" key="2">
    <source>
        <dbReference type="ARBA" id="ARBA00022448"/>
    </source>
</evidence>
<feature type="compositionally biased region" description="Basic and acidic residues" evidence="4">
    <location>
        <begin position="27"/>
        <end position="40"/>
    </location>
</feature>
<organism evidence="7 8">
    <name type="scientific">Actinorhabdospora filicis</name>
    <dbReference type="NCBI Taxonomy" id="1785913"/>
    <lineage>
        <taxon>Bacteria</taxon>
        <taxon>Bacillati</taxon>
        <taxon>Actinomycetota</taxon>
        <taxon>Actinomycetes</taxon>
        <taxon>Micromonosporales</taxon>
        <taxon>Micromonosporaceae</taxon>
        <taxon>Actinorhabdospora</taxon>
    </lineage>
</organism>
<dbReference type="PROSITE" id="PS51257">
    <property type="entry name" value="PROKAR_LIPOPROTEIN"/>
    <property type="match status" value="1"/>
</dbReference>
<dbReference type="Pfam" id="PF00496">
    <property type="entry name" value="SBP_bac_5"/>
    <property type="match status" value="1"/>
</dbReference>
<proteinExistence type="inferred from homology"/>
<evidence type="ECO:0000313" key="7">
    <source>
        <dbReference type="EMBL" id="GLZ80289.1"/>
    </source>
</evidence>
<dbReference type="CDD" id="cd08493">
    <property type="entry name" value="PBP2_DppA_like"/>
    <property type="match status" value="1"/>
</dbReference>
<sequence>MKSRKLRGLLALASVTVLALGTAACAKSDRDDGGSGDKDTFVFGTPGSPKSLDPSLATDGETFRVTRQVFETLLKHEPGGTKIVPSLAESYEQSPDGLIWTFNLRSGVKFHDGEAFNAAAVCKNYERWYNWTGTYQNTNFSSYWQELFGGFAKNEDAKTPAANFKSCAPQGDLKVVITVDHYSATLPGAFTHASLGLHSPKAIEKYTAEGNPTGEAGKFNYPAFSQTAGTVAGTGPFKYANWDKGAQEVTLEAFDGYWGSPKAGVKKLVMKTIKDANAGRQALQSGDIQGYDLVAPADVSPLKDAGYQVPTRGVFNLLYLGMQQEAEPLLQKKEVREAIAHAIDKQSIVTSKLPPGAKAADQFMPDTVEGYSTTVPKYDYNPEKAKELLKGAGADKLSIDFCYPTEVSRPYMPSPPEIFEILKANLQAAGITVNDKPMKWAPDYLDATDAGKCPLYIIGWTGDYNEAYNFIGTWFAVYDGGWGFKNEKLFADMATVSKEPDKAKRIELYKALNDEIMTYLPGVPLTSSPPSMAFAPNVNPPTTSPLTQENFAEVSYK</sequence>
<dbReference type="GO" id="GO:0015833">
    <property type="term" value="P:peptide transport"/>
    <property type="evidence" value="ECO:0007669"/>
    <property type="project" value="TreeGrafter"/>
</dbReference>
<dbReference type="AlphaFoldDB" id="A0A9W6SQS6"/>
<dbReference type="Gene3D" id="3.10.105.10">
    <property type="entry name" value="Dipeptide-binding Protein, Domain 3"/>
    <property type="match status" value="1"/>
</dbReference>
<keyword evidence="3 5" id="KW-0732">Signal</keyword>
<dbReference type="RefSeq" id="WP_285665443.1">
    <property type="nucleotide sequence ID" value="NZ_BSTX01000004.1"/>
</dbReference>
<evidence type="ECO:0000256" key="4">
    <source>
        <dbReference type="SAM" id="MobiDB-lite"/>
    </source>
</evidence>
<gene>
    <name evidence="7" type="ORF">Afil01_50960</name>
</gene>
<evidence type="ECO:0000313" key="8">
    <source>
        <dbReference type="Proteomes" id="UP001165079"/>
    </source>
</evidence>
<evidence type="ECO:0000256" key="3">
    <source>
        <dbReference type="ARBA" id="ARBA00022729"/>
    </source>
</evidence>
<name>A0A9W6SQS6_9ACTN</name>
<dbReference type="InterPro" id="IPR030678">
    <property type="entry name" value="Peptide/Ni-bd"/>
</dbReference>
<dbReference type="Proteomes" id="UP001165079">
    <property type="component" value="Unassembled WGS sequence"/>
</dbReference>
<comment type="similarity">
    <text evidence="1">Belongs to the bacterial solute-binding protein 5 family.</text>
</comment>
<dbReference type="PIRSF" id="PIRSF002741">
    <property type="entry name" value="MppA"/>
    <property type="match status" value="1"/>
</dbReference>
<evidence type="ECO:0000256" key="1">
    <source>
        <dbReference type="ARBA" id="ARBA00005695"/>
    </source>
</evidence>
<dbReference type="InterPro" id="IPR000914">
    <property type="entry name" value="SBP_5_dom"/>
</dbReference>
<feature type="region of interest" description="Disordered" evidence="4">
    <location>
        <begin position="26"/>
        <end position="51"/>
    </location>
</feature>
<dbReference type="Gene3D" id="3.40.190.10">
    <property type="entry name" value="Periplasmic binding protein-like II"/>
    <property type="match status" value="1"/>
</dbReference>
<dbReference type="SUPFAM" id="SSF53850">
    <property type="entry name" value="Periplasmic binding protein-like II"/>
    <property type="match status" value="1"/>
</dbReference>
<dbReference type="GO" id="GO:0042597">
    <property type="term" value="C:periplasmic space"/>
    <property type="evidence" value="ECO:0007669"/>
    <property type="project" value="UniProtKB-ARBA"/>
</dbReference>
<dbReference type="PANTHER" id="PTHR30290:SF9">
    <property type="entry name" value="OLIGOPEPTIDE-BINDING PROTEIN APPA"/>
    <property type="match status" value="1"/>
</dbReference>